<name>A0A1I3GNH0_9PLAN</name>
<gene>
    <name evidence="1" type="ORF">SAMN05421753_10767</name>
</gene>
<sequence>MRLTRPSTRTLLTALMLITGGGGLLLFWQSAWGEWASTRPVGTFHLRSELPLDDAEGQALLQEMARIRAEVARQLQLPANGRPLEVNLFATRESFQRYVAGYFPDAAARTALYVHDADAGRVILYQHDNFETDLRHECTHAVLHNTLKQLPLWLDEGLAEYFEIPAGERVRGNPYLEETKRQIAAGWKPDLSRLEELANLAEMTGEDYRESWAWAHFLLHASDSTRQLLHDFLMESQSGLPVGRLSDKLKSCYANPDAELLTHFQDW</sequence>
<evidence type="ECO:0000313" key="1">
    <source>
        <dbReference type="EMBL" id="SFI24980.1"/>
    </source>
</evidence>
<dbReference type="RefSeq" id="WP_092049850.1">
    <property type="nucleotide sequence ID" value="NZ_FOQD01000007.1"/>
</dbReference>
<keyword evidence="2" id="KW-1185">Reference proteome</keyword>
<dbReference type="EMBL" id="FOQD01000007">
    <property type="protein sequence ID" value="SFI24980.1"/>
    <property type="molecule type" value="Genomic_DNA"/>
</dbReference>
<dbReference type="OrthoDB" id="249876at2"/>
<evidence type="ECO:0000313" key="2">
    <source>
        <dbReference type="Proteomes" id="UP000199518"/>
    </source>
</evidence>
<proteinExistence type="predicted"/>
<dbReference type="Proteomes" id="UP000199518">
    <property type="component" value="Unassembled WGS sequence"/>
</dbReference>
<evidence type="ECO:0008006" key="3">
    <source>
        <dbReference type="Google" id="ProtNLM"/>
    </source>
</evidence>
<protein>
    <recommendedName>
        <fullName evidence="3">DUF1570 domain-containing protein</fullName>
    </recommendedName>
</protein>
<dbReference type="AlphaFoldDB" id="A0A1I3GNH0"/>
<reference evidence="2" key="1">
    <citation type="submission" date="2016-10" db="EMBL/GenBank/DDBJ databases">
        <authorList>
            <person name="Varghese N."/>
            <person name="Submissions S."/>
        </authorList>
    </citation>
    <scope>NUCLEOTIDE SEQUENCE [LARGE SCALE GENOMIC DNA]</scope>
    <source>
        <strain evidence="2">DSM 26348</strain>
    </source>
</reference>
<dbReference type="STRING" id="1576369.SAMN05421753_10767"/>
<accession>A0A1I3GNH0</accession>
<organism evidence="1 2">
    <name type="scientific">Planctomicrobium piriforme</name>
    <dbReference type="NCBI Taxonomy" id="1576369"/>
    <lineage>
        <taxon>Bacteria</taxon>
        <taxon>Pseudomonadati</taxon>
        <taxon>Planctomycetota</taxon>
        <taxon>Planctomycetia</taxon>
        <taxon>Planctomycetales</taxon>
        <taxon>Planctomycetaceae</taxon>
        <taxon>Planctomicrobium</taxon>
    </lineage>
</organism>